<proteinExistence type="predicted"/>
<dbReference type="GO" id="GO:0005524">
    <property type="term" value="F:ATP binding"/>
    <property type="evidence" value="ECO:0007669"/>
    <property type="project" value="InterPro"/>
</dbReference>
<dbReference type="AlphaFoldDB" id="A0AA41FEN8"/>
<name>A0AA41FEN8_9FIRM</name>
<evidence type="ECO:0000313" key="1">
    <source>
        <dbReference type="EMBL" id="MBT9810332.1"/>
    </source>
</evidence>
<dbReference type="Proteomes" id="UP000708338">
    <property type="component" value="Unassembled WGS sequence"/>
</dbReference>
<reference evidence="1" key="1">
    <citation type="journal article" date="2021" name="Gut Microbes">
        <title>A synthetic consortium of 100 gut commensals modulates the composition and function in a colon model of the microbiome of elderly subjects.</title>
        <authorList>
            <person name="Perez M."/>
            <person name="Ntemiri A."/>
            <person name="Tan H."/>
            <person name="Harris H.M.B."/>
            <person name="Roager H.M."/>
            <person name="Ribiere C."/>
            <person name="O'Toole P.W."/>
        </authorList>
    </citation>
    <scope>NUCLEOTIDE SEQUENCE</scope>
    <source>
        <strain evidence="1">MCC335</strain>
    </source>
</reference>
<comment type="caution">
    <text evidence="1">The sequence shown here is derived from an EMBL/GenBank/DDBJ whole genome shotgun (WGS) entry which is preliminary data.</text>
</comment>
<organism evidence="1 2">
    <name type="scientific">Enterocloster citroniae</name>
    <dbReference type="NCBI Taxonomy" id="358743"/>
    <lineage>
        <taxon>Bacteria</taxon>
        <taxon>Bacillati</taxon>
        <taxon>Bacillota</taxon>
        <taxon>Clostridia</taxon>
        <taxon>Lachnospirales</taxon>
        <taxon>Lachnospiraceae</taxon>
        <taxon>Enterocloster</taxon>
    </lineage>
</organism>
<dbReference type="EMBL" id="WQPS01000012">
    <property type="protein sequence ID" value="MBT9810332.1"/>
    <property type="molecule type" value="Genomic_DNA"/>
</dbReference>
<protein>
    <recommendedName>
        <fullName evidence="3">IstB-like ATP-binding protein domain-containing protein</fullName>
    </recommendedName>
</protein>
<sequence length="72" mass="8120">MLPIAVFVGARGNIAPFPSIYLRPISRATGSGKAYMACAFGMEACKQRYKTKYIRLTDRYPFLRNMSTFSSE</sequence>
<accession>A0AA41FEN8</accession>
<evidence type="ECO:0008006" key="3">
    <source>
        <dbReference type="Google" id="ProtNLM"/>
    </source>
</evidence>
<evidence type="ECO:0000313" key="2">
    <source>
        <dbReference type="Proteomes" id="UP000708338"/>
    </source>
</evidence>
<gene>
    <name evidence="1" type="ORF">GPL26_11855</name>
</gene>